<dbReference type="GO" id="GO:0003677">
    <property type="term" value="F:DNA binding"/>
    <property type="evidence" value="ECO:0007669"/>
    <property type="project" value="InterPro"/>
</dbReference>
<accession>A0A8J3SQ53</accession>
<gene>
    <name evidence="4" type="ORF">Pta02_05820</name>
</gene>
<dbReference type="InterPro" id="IPR003583">
    <property type="entry name" value="Hlx-hairpin-Hlx_DNA-bd_motif"/>
</dbReference>
<dbReference type="EMBL" id="BOOK01000004">
    <property type="protein sequence ID" value="GIH98573.1"/>
    <property type="molecule type" value="Genomic_DNA"/>
</dbReference>
<organism evidence="4 5">
    <name type="scientific">Planobispora takensis</name>
    <dbReference type="NCBI Taxonomy" id="1367882"/>
    <lineage>
        <taxon>Bacteria</taxon>
        <taxon>Bacillati</taxon>
        <taxon>Actinomycetota</taxon>
        <taxon>Actinomycetes</taxon>
        <taxon>Streptosporangiales</taxon>
        <taxon>Streptosporangiaceae</taxon>
        <taxon>Planobispora</taxon>
    </lineage>
</organism>
<dbReference type="InterPro" id="IPR019554">
    <property type="entry name" value="Soluble_ligand-bd"/>
</dbReference>
<dbReference type="AlphaFoldDB" id="A0A8J3SQ53"/>
<evidence type="ECO:0000256" key="1">
    <source>
        <dbReference type="SAM" id="MobiDB-lite"/>
    </source>
</evidence>
<dbReference type="Gene3D" id="1.10.150.320">
    <property type="entry name" value="Photosystem II 12 kDa extrinsic protein"/>
    <property type="match status" value="1"/>
</dbReference>
<keyword evidence="2" id="KW-1133">Transmembrane helix</keyword>
<dbReference type="PANTHER" id="PTHR21180:SF32">
    <property type="entry name" value="ENDONUCLEASE_EXONUCLEASE_PHOSPHATASE FAMILY DOMAIN-CONTAINING PROTEIN 1"/>
    <property type="match status" value="1"/>
</dbReference>
<dbReference type="Pfam" id="PF10531">
    <property type="entry name" value="SLBB"/>
    <property type="match status" value="1"/>
</dbReference>
<feature type="domain" description="Helix-hairpin-helix DNA-binding motif class 1" evidence="3">
    <location>
        <begin position="226"/>
        <end position="245"/>
    </location>
</feature>
<feature type="domain" description="Helix-hairpin-helix DNA-binding motif class 1" evidence="3">
    <location>
        <begin position="256"/>
        <end position="275"/>
    </location>
</feature>
<protein>
    <recommendedName>
        <fullName evidence="3">Helix-hairpin-helix DNA-binding motif class 1 domain-containing protein</fullName>
    </recommendedName>
</protein>
<evidence type="ECO:0000256" key="2">
    <source>
        <dbReference type="SAM" id="Phobius"/>
    </source>
</evidence>
<name>A0A8J3SQ53_9ACTN</name>
<comment type="caution">
    <text evidence="4">The sequence shown here is derived from an EMBL/GenBank/DDBJ whole genome shotgun (WGS) entry which is preliminary data.</text>
</comment>
<proteinExistence type="predicted"/>
<keyword evidence="5" id="KW-1185">Reference proteome</keyword>
<dbReference type="GO" id="GO:0015627">
    <property type="term" value="C:type II protein secretion system complex"/>
    <property type="evidence" value="ECO:0007669"/>
    <property type="project" value="TreeGrafter"/>
</dbReference>
<evidence type="ECO:0000313" key="5">
    <source>
        <dbReference type="Proteomes" id="UP000634476"/>
    </source>
</evidence>
<keyword evidence="2" id="KW-0812">Transmembrane</keyword>
<dbReference type="SUPFAM" id="SSF47781">
    <property type="entry name" value="RuvA domain 2-like"/>
    <property type="match status" value="1"/>
</dbReference>
<feature type="region of interest" description="Disordered" evidence="1">
    <location>
        <begin position="110"/>
        <end position="138"/>
    </location>
</feature>
<sequence>MPEASTVDLEPVGFSGDQAEIRAGAPGGEAGARAEALDDRIAARAGLPGGGAASLPVPPSFEALRSAVLKGGPALDPGRPGVRVLVLVALAATIVGGIYAWWSRPQPEPLAPPPPISGPSPAGAADTARPRPSPGSEVTVHVTGKVREPGVVSLPQGSRVTDAVRAAGGVRKGAALGPLNLARRLIDGEQIVVGSPAHAAPAVPSATGPSAVDPAAVLDLNAATPEQLEQLPGVGEVLARRIAEYRDSHGGFQRVEQLRDVSGIGDRKYADIKDKVRV</sequence>
<evidence type="ECO:0000259" key="3">
    <source>
        <dbReference type="SMART" id="SM00278"/>
    </source>
</evidence>
<reference evidence="4" key="1">
    <citation type="submission" date="2021-01" db="EMBL/GenBank/DDBJ databases">
        <title>Whole genome shotgun sequence of Planobispora takensis NBRC 109077.</title>
        <authorList>
            <person name="Komaki H."/>
            <person name="Tamura T."/>
        </authorList>
    </citation>
    <scope>NUCLEOTIDE SEQUENCE</scope>
    <source>
        <strain evidence="4">NBRC 109077</strain>
    </source>
</reference>
<dbReference type="Gene3D" id="3.10.560.10">
    <property type="entry name" value="Outer membrane lipoprotein wza domain like"/>
    <property type="match status" value="1"/>
</dbReference>
<keyword evidence="2" id="KW-0472">Membrane</keyword>
<feature type="transmembrane region" description="Helical" evidence="2">
    <location>
        <begin position="84"/>
        <end position="102"/>
    </location>
</feature>
<dbReference type="GO" id="GO:0015628">
    <property type="term" value="P:protein secretion by the type II secretion system"/>
    <property type="evidence" value="ECO:0007669"/>
    <property type="project" value="TreeGrafter"/>
</dbReference>
<dbReference type="InterPro" id="IPR051675">
    <property type="entry name" value="Endo/Exo/Phosphatase_dom_1"/>
</dbReference>
<evidence type="ECO:0000313" key="4">
    <source>
        <dbReference type="EMBL" id="GIH98573.1"/>
    </source>
</evidence>
<dbReference type="Pfam" id="PF12836">
    <property type="entry name" value="HHH_3"/>
    <property type="match status" value="1"/>
</dbReference>
<dbReference type="SMART" id="SM00278">
    <property type="entry name" value="HhH1"/>
    <property type="match status" value="2"/>
</dbReference>
<dbReference type="PANTHER" id="PTHR21180">
    <property type="entry name" value="ENDONUCLEASE/EXONUCLEASE/PHOSPHATASE FAMILY DOMAIN-CONTAINING PROTEIN 1"/>
    <property type="match status" value="1"/>
</dbReference>
<dbReference type="InterPro" id="IPR010994">
    <property type="entry name" value="RuvA_2-like"/>
</dbReference>
<dbReference type="Proteomes" id="UP000634476">
    <property type="component" value="Unassembled WGS sequence"/>
</dbReference>
<dbReference type="GO" id="GO:0006281">
    <property type="term" value="P:DNA repair"/>
    <property type="evidence" value="ECO:0007669"/>
    <property type="project" value="InterPro"/>
</dbReference>